<dbReference type="EMBL" id="LAZR01051081">
    <property type="protein sequence ID" value="KKK85931.1"/>
    <property type="molecule type" value="Genomic_DNA"/>
</dbReference>
<protein>
    <recommendedName>
        <fullName evidence="2">Recombinase domain-containing protein</fullName>
    </recommendedName>
</protein>
<name>A0A0F9BNK4_9ZZZZ</name>
<evidence type="ECO:0008006" key="2">
    <source>
        <dbReference type="Google" id="ProtNLM"/>
    </source>
</evidence>
<evidence type="ECO:0000313" key="1">
    <source>
        <dbReference type="EMBL" id="KKK85931.1"/>
    </source>
</evidence>
<proteinExistence type="predicted"/>
<comment type="caution">
    <text evidence="1">The sequence shown here is derived from an EMBL/GenBank/DDBJ whole genome shotgun (WGS) entry which is preliminary data.</text>
</comment>
<dbReference type="AlphaFoldDB" id="A0A0F9BNK4"/>
<gene>
    <name evidence="1" type="ORF">LCGC14_2768340</name>
</gene>
<organism evidence="1">
    <name type="scientific">marine sediment metagenome</name>
    <dbReference type="NCBI Taxonomy" id="412755"/>
    <lineage>
        <taxon>unclassified sequences</taxon>
        <taxon>metagenomes</taxon>
        <taxon>ecological metagenomes</taxon>
    </lineage>
</organism>
<accession>A0A0F9BNK4</accession>
<reference evidence="1" key="1">
    <citation type="journal article" date="2015" name="Nature">
        <title>Complex archaea that bridge the gap between prokaryotes and eukaryotes.</title>
        <authorList>
            <person name="Spang A."/>
            <person name="Saw J.H."/>
            <person name="Jorgensen S.L."/>
            <person name="Zaremba-Niedzwiedzka K."/>
            <person name="Martijn J."/>
            <person name="Lind A.E."/>
            <person name="van Eijk R."/>
            <person name="Schleper C."/>
            <person name="Guy L."/>
            <person name="Ettema T.J."/>
        </authorList>
    </citation>
    <scope>NUCLEOTIDE SEQUENCE</scope>
</reference>
<feature type="non-terminal residue" evidence="1">
    <location>
        <position position="1"/>
    </location>
</feature>
<sequence>ANNARTKAAMLRHQRKGRRMSNITIYGQRRDPNDPARTLSHSGEQAVIQTMIKLDGSGMGPYAIASALARDGVVARSGKKFVHTTILRILKRNGG</sequence>